<protein>
    <submittedName>
        <fullName evidence="2">Uncharacterized protein</fullName>
    </submittedName>
</protein>
<sequence>MSKRHQTKTEPDHIHKPKSTSMGRLPNFHHKDLHSILEFIYLYSIVKESIDSDGAI</sequence>
<evidence type="ECO:0000256" key="1">
    <source>
        <dbReference type="SAM" id="MobiDB-lite"/>
    </source>
</evidence>
<feature type="region of interest" description="Disordered" evidence="1">
    <location>
        <begin position="1"/>
        <end position="25"/>
    </location>
</feature>
<dbReference type="Proteomes" id="UP000581688">
    <property type="component" value="Unassembled WGS sequence"/>
</dbReference>
<keyword evidence="3" id="KW-1185">Reference proteome</keyword>
<accession>A0A841Q0Y9</accession>
<organism evidence="2 3">
    <name type="scientific">Salirhabdus euzebyi</name>
    <dbReference type="NCBI Taxonomy" id="394506"/>
    <lineage>
        <taxon>Bacteria</taxon>
        <taxon>Bacillati</taxon>
        <taxon>Bacillota</taxon>
        <taxon>Bacilli</taxon>
        <taxon>Bacillales</taxon>
        <taxon>Bacillaceae</taxon>
        <taxon>Salirhabdus</taxon>
    </lineage>
</organism>
<evidence type="ECO:0000313" key="3">
    <source>
        <dbReference type="Proteomes" id="UP000581688"/>
    </source>
</evidence>
<dbReference type="EMBL" id="JACHGH010000001">
    <property type="protein sequence ID" value="MBB6451593.1"/>
    <property type="molecule type" value="Genomic_DNA"/>
</dbReference>
<dbReference type="RefSeq" id="WP_174496227.1">
    <property type="nucleotide sequence ID" value="NZ_CADDWK010000007.1"/>
</dbReference>
<dbReference type="AlphaFoldDB" id="A0A841Q0Y9"/>
<proteinExistence type="predicted"/>
<evidence type="ECO:0000313" key="2">
    <source>
        <dbReference type="EMBL" id="MBB6451593.1"/>
    </source>
</evidence>
<gene>
    <name evidence="2" type="ORF">HNQ94_000014</name>
</gene>
<comment type="caution">
    <text evidence="2">The sequence shown here is derived from an EMBL/GenBank/DDBJ whole genome shotgun (WGS) entry which is preliminary data.</text>
</comment>
<name>A0A841Q0Y9_9BACI</name>
<reference evidence="2 3" key="1">
    <citation type="submission" date="2020-08" db="EMBL/GenBank/DDBJ databases">
        <title>Genomic Encyclopedia of Type Strains, Phase IV (KMG-IV): sequencing the most valuable type-strain genomes for metagenomic binning, comparative biology and taxonomic classification.</title>
        <authorList>
            <person name="Goeker M."/>
        </authorList>
    </citation>
    <scope>NUCLEOTIDE SEQUENCE [LARGE SCALE GENOMIC DNA]</scope>
    <source>
        <strain evidence="2 3">DSM 19612</strain>
    </source>
</reference>